<feature type="transmembrane region" description="Helical" evidence="5">
    <location>
        <begin position="6"/>
        <end position="22"/>
    </location>
</feature>
<dbReference type="SUPFAM" id="SSF81321">
    <property type="entry name" value="Family A G protein-coupled receptor-like"/>
    <property type="match status" value="1"/>
</dbReference>
<comment type="subcellular location">
    <subcellularLocation>
        <location evidence="1">Membrane</location>
    </subcellularLocation>
</comment>
<reference evidence="7 8" key="2">
    <citation type="submission" date="2018-11" db="EMBL/GenBank/DDBJ databases">
        <authorList>
            <consortium name="Pathogen Informatics"/>
        </authorList>
    </citation>
    <scope>NUCLEOTIDE SEQUENCE [LARGE SCALE GENOMIC DNA]</scope>
</reference>
<dbReference type="WBParaSite" id="ASIM_0001810701-mRNA-1">
    <property type="protein sequence ID" value="ASIM_0001810701-mRNA-1"/>
    <property type="gene ID" value="ASIM_0001810701"/>
</dbReference>
<dbReference type="PROSITE" id="PS50262">
    <property type="entry name" value="G_PROTEIN_RECEP_F1_2"/>
    <property type="match status" value="1"/>
</dbReference>
<keyword evidence="2 5" id="KW-0812">Transmembrane</keyword>
<evidence type="ECO:0000313" key="7">
    <source>
        <dbReference type="EMBL" id="VDK60575.1"/>
    </source>
</evidence>
<dbReference type="PROSITE" id="PS00237">
    <property type="entry name" value="G_PROTEIN_RECEP_F1_1"/>
    <property type="match status" value="1"/>
</dbReference>
<dbReference type="GO" id="GO:0016020">
    <property type="term" value="C:membrane"/>
    <property type="evidence" value="ECO:0007669"/>
    <property type="project" value="UniProtKB-SubCell"/>
</dbReference>
<keyword evidence="4 5" id="KW-0472">Membrane</keyword>
<keyword evidence="8" id="KW-1185">Reference proteome</keyword>
<evidence type="ECO:0000256" key="1">
    <source>
        <dbReference type="ARBA" id="ARBA00004370"/>
    </source>
</evidence>
<accession>A0A0M3KAW1</accession>
<dbReference type="OrthoDB" id="5802741at2759"/>
<evidence type="ECO:0000256" key="2">
    <source>
        <dbReference type="ARBA" id="ARBA00022692"/>
    </source>
</evidence>
<dbReference type="AlphaFoldDB" id="A0A0M3KAW1"/>
<reference evidence="9" key="1">
    <citation type="submission" date="2017-02" db="UniProtKB">
        <authorList>
            <consortium name="WormBaseParasite"/>
        </authorList>
    </citation>
    <scope>IDENTIFICATION</scope>
</reference>
<dbReference type="CDD" id="cd00637">
    <property type="entry name" value="7tm_classA_rhodopsin-like"/>
    <property type="match status" value="1"/>
</dbReference>
<evidence type="ECO:0000313" key="8">
    <source>
        <dbReference type="Proteomes" id="UP000267096"/>
    </source>
</evidence>
<dbReference type="Pfam" id="PF10321">
    <property type="entry name" value="7TM_GPCR_Srt"/>
    <property type="match status" value="1"/>
</dbReference>
<dbReference type="PANTHER" id="PTHR23021:SF26">
    <property type="entry name" value="SERPENTINE RECEPTOR, CLASS T"/>
    <property type="match status" value="1"/>
</dbReference>
<feature type="transmembrane region" description="Helical" evidence="5">
    <location>
        <begin position="78"/>
        <end position="100"/>
    </location>
</feature>
<dbReference type="EMBL" id="UYRR01034207">
    <property type="protein sequence ID" value="VDK60575.1"/>
    <property type="molecule type" value="Genomic_DNA"/>
</dbReference>
<sequence>MVNFLAVISPSVLYIVVLIVLFRERRKGGGSYKIMFNLGVADIIQMLCFTPCWLTYFIGATSINPLLNKINGSMLNAAWMTSINLMTVLAINRFAVIVIGRKAELFFEGMGLNIIFIVLWLITIVYFIIYMTPILTVVYVPKRFGWLYTGNEPYLTFARCKQQEWKVIAGRSEAKQLPSSDAYFEVVIQSQQQLYKQTHLVSEFA</sequence>
<evidence type="ECO:0000256" key="4">
    <source>
        <dbReference type="ARBA" id="ARBA00023136"/>
    </source>
</evidence>
<dbReference type="InterPro" id="IPR000276">
    <property type="entry name" value="GPCR_Rhodpsn"/>
</dbReference>
<keyword evidence="3 5" id="KW-1133">Transmembrane helix</keyword>
<protein>
    <submittedName>
        <fullName evidence="9">G_PROTEIN_RECEP_F1_2 domain-containing protein</fullName>
    </submittedName>
</protein>
<evidence type="ECO:0000256" key="5">
    <source>
        <dbReference type="SAM" id="Phobius"/>
    </source>
</evidence>
<dbReference type="Proteomes" id="UP000267096">
    <property type="component" value="Unassembled WGS sequence"/>
</dbReference>
<evidence type="ECO:0000313" key="9">
    <source>
        <dbReference type="WBParaSite" id="ASIM_0001810701-mRNA-1"/>
    </source>
</evidence>
<evidence type="ECO:0000259" key="6">
    <source>
        <dbReference type="PROSITE" id="PS50262"/>
    </source>
</evidence>
<dbReference type="PANTHER" id="PTHR23021">
    <property type="entry name" value="SERPENTINE RECEPTOR, CLASS T"/>
    <property type="match status" value="1"/>
</dbReference>
<dbReference type="InterPro" id="IPR019425">
    <property type="entry name" value="7TM_GPCR_serpentine_rcpt_Srt"/>
</dbReference>
<feature type="transmembrane region" description="Helical" evidence="5">
    <location>
        <begin position="112"/>
        <end position="140"/>
    </location>
</feature>
<evidence type="ECO:0000256" key="3">
    <source>
        <dbReference type="ARBA" id="ARBA00022989"/>
    </source>
</evidence>
<proteinExistence type="predicted"/>
<feature type="domain" description="G-protein coupled receptors family 1 profile" evidence="6">
    <location>
        <begin position="13"/>
        <end position="131"/>
    </location>
</feature>
<dbReference type="InterPro" id="IPR017452">
    <property type="entry name" value="GPCR_Rhodpsn_7TM"/>
</dbReference>
<name>A0A0M3KAW1_ANISI</name>
<dbReference type="Gene3D" id="1.20.1070.10">
    <property type="entry name" value="Rhodopsin 7-helix transmembrane proteins"/>
    <property type="match status" value="1"/>
</dbReference>
<feature type="transmembrane region" description="Helical" evidence="5">
    <location>
        <begin position="34"/>
        <end position="58"/>
    </location>
</feature>
<dbReference type="GO" id="GO:0004930">
    <property type="term" value="F:G protein-coupled receptor activity"/>
    <property type="evidence" value="ECO:0007669"/>
    <property type="project" value="InterPro"/>
</dbReference>
<gene>
    <name evidence="7" type="ORF">ASIM_LOCUS17509</name>
</gene>
<organism evidence="9">
    <name type="scientific">Anisakis simplex</name>
    <name type="common">Herring worm</name>
    <dbReference type="NCBI Taxonomy" id="6269"/>
    <lineage>
        <taxon>Eukaryota</taxon>
        <taxon>Metazoa</taxon>
        <taxon>Ecdysozoa</taxon>
        <taxon>Nematoda</taxon>
        <taxon>Chromadorea</taxon>
        <taxon>Rhabditida</taxon>
        <taxon>Spirurina</taxon>
        <taxon>Ascaridomorpha</taxon>
        <taxon>Ascaridoidea</taxon>
        <taxon>Anisakidae</taxon>
        <taxon>Anisakis</taxon>
        <taxon>Anisakis simplex complex</taxon>
    </lineage>
</organism>